<dbReference type="Gene3D" id="2.60.120.200">
    <property type="match status" value="1"/>
</dbReference>
<dbReference type="EMBL" id="AP021861">
    <property type="protein sequence ID" value="BBO31219.1"/>
    <property type="molecule type" value="Genomic_DNA"/>
</dbReference>
<reference evidence="6" key="1">
    <citation type="submission" date="2019-10" db="EMBL/GenBank/DDBJ databases">
        <title>Lacipirellula parvula gen. nov., sp. nov., representing a lineage of planctomycetes widespread in freshwater anoxic habitats, and description of the family Lacipirellulaceae.</title>
        <authorList>
            <person name="Dedysh S.N."/>
            <person name="Kulichevskaya I.S."/>
            <person name="Beletsky A.V."/>
            <person name="Rakitin A.L."/>
            <person name="Mardanov A.V."/>
            <person name="Ivanova A.A."/>
            <person name="Saltykova V.X."/>
            <person name="Rijpstra W.I.C."/>
            <person name="Sinninghe Damste J.S."/>
            <person name="Ravin N.V."/>
        </authorList>
    </citation>
    <scope>NUCLEOTIDE SEQUENCE [LARGE SCALE GENOMIC DNA]</scope>
    <source>
        <strain evidence="6">PX69</strain>
    </source>
</reference>
<keyword evidence="1" id="KW-0732">Signal</keyword>
<dbReference type="Pfam" id="PF13385">
    <property type="entry name" value="Laminin_G_3"/>
    <property type="match status" value="1"/>
</dbReference>
<evidence type="ECO:0000259" key="4">
    <source>
        <dbReference type="SMART" id="SM00560"/>
    </source>
</evidence>
<dbReference type="InterPro" id="IPR006558">
    <property type="entry name" value="LamG-like"/>
</dbReference>
<keyword evidence="3" id="KW-0812">Transmembrane</keyword>
<dbReference type="Proteomes" id="UP000326837">
    <property type="component" value="Chromosome"/>
</dbReference>
<evidence type="ECO:0000256" key="3">
    <source>
        <dbReference type="SAM" id="Phobius"/>
    </source>
</evidence>
<sequence length="569" mass="61966">MNDNVRLRREICRILVAMSAGEASDEQCARLDALVRDDSFARQCVVDAVTQMSDLEWEVRESMPAFNAVAGPSANQPAAVAPAPHHANRARRAGKVPSHWSLWRHSWGSVAAFSLGVAATLLLVFRLGFQRIDDVFVAEKLEPSRPATQAVARLVSNTSYLIDSQGGHAINTGDAIHAGRSVALFEGVAEVEFSNAVSIRLKGPALLAIDDAGIAHMKYGRLIVTNQGNRPFTLELPLATTTIAPDSYVGVDGHGDDVFVYAFEGQAELTPLRSTEKHVIAAKYGLRARRGARSEIVFTSLQANSTAFDFDLLMASDQITVAPEYAAMIVANDPAAYYRFEEADAEVVKNEMGPRHALEVKGDGVRITPRDGGGVAEFVLRDDAACLTSPQPFDELDGDYTIEMWVKPSHYQWGTLAALLERDHDEEGEIDRHALIVELQGANAPPEGSAKSLRFLHRSPPSEERGGTSCFSSAFYRAQSWQHVAAVKRGDQLNVYLNGELVASAVDATRLPRGLQLVIGQLFSFGTVRPFVGHIDELAIYARALSAEEIRRHVAMMRSAPAAPLKSQE</sequence>
<evidence type="ECO:0000313" key="6">
    <source>
        <dbReference type="Proteomes" id="UP000326837"/>
    </source>
</evidence>
<keyword evidence="6" id="KW-1185">Reference proteome</keyword>
<proteinExistence type="predicted"/>
<dbReference type="SMART" id="SM00560">
    <property type="entry name" value="LamGL"/>
    <property type="match status" value="1"/>
</dbReference>
<dbReference type="InterPro" id="IPR016059">
    <property type="entry name" value="DNA_ligase_ATP-dep_CS"/>
</dbReference>
<dbReference type="KEGG" id="lpav:PLANPX_0831"/>
<accession>A0A5K7XDW7</accession>
<keyword evidence="3" id="KW-0472">Membrane</keyword>
<gene>
    <name evidence="5" type="ORF">PLANPX_0831</name>
</gene>
<organism evidence="5 6">
    <name type="scientific">Lacipirellula parvula</name>
    <dbReference type="NCBI Taxonomy" id="2650471"/>
    <lineage>
        <taxon>Bacteria</taxon>
        <taxon>Pseudomonadati</taxon>
        <taxon>Planctomycetota</taxon>
        <taxon>Planctomycetia</taxon>
        <taxon>Pirellulales</taxon>
        <taxon>Lacipirellulaceae</taxon>
        <taxon>Lacipirellula</taxon>
    </lineage>
</organism>
<name>A0A5K7XDW7_9BACT</name>
<dbReference type="GO" id="GO:0003909">
    <property type="term" value="F:DNA ligase activity"/>
    <property type="evidence" value="ECO:0007669"/>
    <property type="project" value="InterPro"/>
</dbReference>
<evidence type="ECO:0000256" key="1">
    <source>
        <dbReference type="ARBA" id="ARBA00022729"/>
    </source>
</evidence>
<dbReference type="InterPro" id="IPR013320">
    <property type="entry name" value="ConA-like_dom_sf"/>
</dbReference>
<feature type="domain" description="LamG-like jellyroll fold" evidence="4">
    <location>
        <begin position="398"/>
        <end position="548"/>
    </location>
</feature>
<dbReference type="RefSeq" id="WP_152097400.1">
    <property type="nucleotide sequence ID" value="NZ_AP021861.1"/>
</dbReference>
<keyword evidence="2" id="KW-1015">Disulfide bond</keyword>
<dbReference type="PROSITE" id="PS00697">
    <property type="entry name" value="DNA_LIGASE_A1"/>
    <property type="match status" value="1"/>
</dbReference>
<dbReference type="AlphaFoldDB" id="A0A5K7XDW7"/>
<dbReference type="SUPFAM" id="SSF49899">
    <property type="entry name" value="Concanavalin A-like lectins/glucanases"/>
    <property type="match status" value="1"/>
</dbReference>
<evidence type="ECO:0000313" key="5">
    <source>
        <dbReference type="EMBL" id="BBO31219.1"/>
    </source>
</evidence>
<keyword evidence="3" id="KW-1133">Transmembrane helix</keyword>
<protein>
    <recommendedName>
        <fullName evidence="4">LamG-like jellyroll fold domain-containing protein</fullName>
    </recommendedName>
</protein>
<feature type="transmembrane region" description="Helical" evidence="3">
    <location>
        <begin position="107"/>
        <end position="129"/>
    </location>
</feature>
<evidence type="ECO:0000256" key="2">
    <source>
        <dbReference type="ARBA" id="ARBA00023157"/>
    </source>
</evidence>